<dbReference type="Proteomes" id="UP000181790">
    <property type="component" value="Unassembled WGS sequence"/>
</dbReference>
<dbReference type="RefSeq" id="WP_071506626.1">
    <property type="nucleotide sequence ID" value="NZ_MORL01000038.1"/>
</dbReference>
<comment type="caution">
    <text evidence="1">The sequence shown here is derived from an EMBL/GenBank/DDBJ whole genome shotgun (WGS) entry which is preliminary data.</text>
</comment>
<proteinExistence type="predicted"/>
<organism evidence="1 2">
    <name type="scientific">Arsenicibacter rosenii</name>
    <dbReference type="NCBI Taxonomy" id="1750698"/>
    <lineage>
        <taxon>Bacteria</taxon>
        <taxon>Pseudomonadati</taxon>
        <taxon>Bacteroidota</taxon>
        <taxon>Cytophagia</taxon>
        <taxon>Cytophagales</taxon>
        <taxon>Spirosomataceae</taxon>
        <taxon>Arsenicibacter</taxon>
    </lineage>
</organism>
<dbReference type="AlphaFoldDB" id="A0A1S2VAK3"/>
<keyword evidence="2" id="KW-1185">Reference proteome</keyword>
<sequence>MTTQQKEHLARLADLFISEQGIIIVPYNGSCRRIYQNGLRVNQSTVAADALLFARSRGLTLWPKAKKDFADYIIRNAPKRSAKPRKLKLIS</sequence>
<accession>A0A1S2VAK3</accession>
<dbReference type="EMBL" id="MORL01000038">
    <property type="protein sequence ID" value="OIN55741.1"/>
    <property type="molecule type" value="Genomic_DNA"/>
</dbReference>
<evidence type="ECO:0000313" key="2">
    <source>
        <dbReference type="Proteomes" id="UP000181790"/>
    </source>
</evidence>
<reference evidence="1 2" key="1">
    <citation type="submission" date="2016-10" db="EMBL/GenBank/DDBJ databases">
        <title>Arsenicibacter rosenii gen. nov., sp. nov., an efficient arsenic-methylating bacterium isolated from an arsenic-contaminated paddy soil.</title>
        <authorList>
            <person name="Huang K."/>
        </authorList>
    </citation>
    <scope>NUCLEOTIDE SEQUENCE [LARGE SCALE GENOMIC DNA]</scope>
    <source>
        <strain evidence="1 2">SM-1</strain>
    </source>
</reference>
<gene>
    <name evidence="1" type="ORF">BLX24_28410</name>
</gene>
<evidence type="ECO:0000313" key="1">
    <source>
        <dbReference type="EMBL" id="OIN55741.1"/>
    </source>
</evidence>
<protein>
    <submittedName>
        <fullName evidence="1">Uncharacterized protein</fullName>
    </submittedName>
</protein>
<name>A0A1S2VAK3_9BACT</name>